<keyword evidence="1" id="KW-0812">Transmembrane</keyword>
<gene>
    <name evidence="3" type="primary">ypjB</name>
    <name evidence="3" type="ORF">E1I69_01970</name>
</gene>
<feature type="chain" id="PRO_5021034518" evidence="2">
    <location>
        <begin position="24"/>
        <end position="266"/>
    </location>
</feature>
<evidence type="ECO:0000256" key="2">
    <source>
        <dbReference type="SAM" id="SignalP"/>
    </source>
</evidence>
<dbReference type="Pfam" id="PF09577">
    <property type="entry name" value="Spore_YpjB"/>
    <property type="match status" value="1"/>
</dbReference>
<evidence type="ECO:0000313" key="4">
    <source>
        <dbReference type="Proteomes" id="UP000306477"/>
    </source>
</evidence>
<keyword evidence="2" id="KW-0732">Signal</keyword>
<dbReference type="OrthoDB" id="2988195at2"/>
<protein>
    <submittedName>
        <fullName evidence="3">Sporulation protein YpjB</fullName>
    </submittedName>
</protein>
<sequence>MKISRIICIICFIVMIHPISINATSNEENWDKLDQISDQALQMVKQERYQDAKQLLTHFSNEFLRMNQRDRSFSMDELRIITLTHESALEAVTSNSLGLEERVNRVTQFRLVVDAMRSEYQPMWTELEDSIMTTFDQMKETIEEGDQETFNHLLTIFLSKYNIIHPSITVDITPQDVQKIDSHIAFLDSYRNEDLKTATRIQQLEQMELDLKNMFERMTEDDADPSLIWVMISTGGAIILTLIYVGWRKYKGDKQKRQKQRDYEER</sequence>
<keyword evidence="1" id="KW-0472">Membrane</keyword>
<accession>A0A4S3PYU4</accession>
<dbReference type="InterPro" id="IPR014231">
    <property type="entry name" value="Spore_YpjB"/>
</dbReference>
<dbReference type="Proteomes" id="UP000306477">
    <property type="component" value="Unassembled WGS sequence"/>
</dbReference>
<name>A0A4S3PYU4_9BACI</name>
<dbReference type="RefSeq" id="WP_136377957.1">
    <property type="nucleotide sequence ID" value="NZ_SLUB01000002.1"/>
</dbReference>
<dbReference type="NCBIfam" id="TIGR02878">
    <property type="entry name" value="spore_ypjB"/>
    <property type="match status" value="1"/>
</dbReference>
<comment type="caution">
    <text evidence="3">The sequence shown here is derived from an EMBL/GenBank/DDBJ whole genome shotgun (WGS) entry which is preliminary data.</text>
</comment>
<keyword evidence="1" id="KW-1133">Transmembrane helix</keyword>
<dbReference type="STRING" id="1033734.GCA_000285535_04098"/>
<feature type="signal peptide" evidence="2">
    <location>
        <begin position="1"/>
        <end position="23"/>
    </location>
</feature>
<proteinExistence type="predicted"/>
<reference evidence="3 4" key="1">
    <citation type="journal article" date="2019" name="Indoor Air">
        <title>Impacts of indoor surface finishes on bacterial viability.</title>
        <authorList>
            <person name="Hu J."/>
            <person name="Maamar S.B."/>
            <person name="Glawe A.J."/>
            <person name="Gottel N."/>
            <person name="Gilbert J.A."/>
            <person name="Hartmann E.M."/>
        </authorList>
    </citation>
    <scope>NUCLEOTIDE SEQUENCE [LARGE SCALE GENOMIC DNA]</scope>
    <source>
        <strain evidence="3 4">AF060A6</strain>
    </source>
</reference>
<evidence type="ECO:0000256" key="1">
    <source>
        <dbReference type="SAM" id="Phobius"/>
    </source>
</evidence>
<feature type="transmembrane region" description="Helical" evidence="1">
    <location>
        <begin position="227"/>
        <end position="247"/>
    </location>
</feature>
<evidence type="ECO:0000313" key="3">
    <source>
        <dbReference type="EMBL" id="THE15107.1"/>
    </source>
</evidence>
<dbReference type="EMBL" id="SLUB01000002">
    <property type="protein sequence ID" value="THE15107.1"/>
    <property type="molecule type" value="Genomic_DNA"/>
</dbReference>
<dbReference type="AlphaFoldDB" id="A0A4S3PYU4"/>
<organism evidence="3 4">
    <name type="scientific">Bacillus timonensis</name>
    <dbReference type="NCBI Taxonomy" id="1033734"/>
    <lineage>
        <taxon>Bacteria</taxon>
        <taxon>Bacillati</taxon>
        <taxon>Bacillota</taxon>
        <taxon>Bacilli</taxon>
        <taxon>Bacillales</taxon>
        <taxon>Bacillaceae</taxon>
        <taxon>Bacillus</taxon>
    </lineage>
</organism>
<keyword evidence="4" id="KW-1185">Reference proteome</keyword>